<proteinExistence type="predicted"/>
<dbReference type="EMBL" id="CAJJDN010000274">
    <property type="protein sequence ID" value="CAD8130277.1"/>
    <property type="molecule type" value="Genomic_DNA"/>
</dbReference>
<evidence type="ECO:0000313" key="2">
    <source>
        <dbReference type="Proteomes" id="UP000692954"/>
    </source>
</evidence>
<accession>A0A8S1RRR7</accession>
<keyword evidence="2" id="KW-1185">Reference proteome</keyword>
<sequence>MMPQLRSEYFQTRFQKLRPQNDNKKVDLAFLTYIYLIFGKINPQYLQEYLQEYHDCLSYLTDSDQFIKDSAKPKQLNNLKQVKFKLESNIKIITKQQKQQQHQLFYQQQLHNSETPSQQIEDMVKQFSILKQQNQIYLTLQFILHKIQHKYQVSQLLLQLYSIQLCKIYQNKTHFLLSLTKNYTESLIQIQQ</sequence>
<dbReference type="AlphaFoldDB" id="A0A8S1RRR7"/>
<name>A0A8S1RRR7_9CILI</name>
<comment type="caution">
    <text evidence="1">The sequence shown here is derived from an EMBL/GenBank/DDBJ whole genome shotgun (WGS) entry which is preliminary data.</text>
</comment>
<gene>
    <name evidence="1" type="ORF">PSON_ATCC_30995.1.T2740001</name>
</gene>
<organism evidence="1 2">
    <name type="scientific">Paramecium sonneborni</name>
    <dbReference type="NCBI Taxonomy" id="65129"/>
    <lineage>
        <taxon>Eukaryota</taxon>
        <taxon>Sar</taxon>
        <taxon>Alveolata</taxon>
        <taxon>Ciliophora</taxon>
        <taxon>Intramacronucleata</taxon>
        <taxon>Oligohymenophorea</taxon>
        <taxon>Peniculida</taxon>
        <taxon>Parameciidae</taxon>
        <taxon>Paramecium</taxon>
    </lineage>
</organism>
<reference evidence="1" key="1">
    <citation type="submission" date="2021-01" db="EMBL/GenBank/DDBJ databases">
        <authorList>
            <consortium name="Genoscope - CEA"/>
            <person name="William W."/>
        </authorList>
    </citation>
    <scope>NUCLEOTIDE SEQUENCE</scope>
</reference>
<evidence type="ECO:0000313" key="1">
    <source>
        <dbReference type="EMBL" id="CAD8130277.1"/>
    </source>
</evidence>
<protein>
    <submittedName>
        <fullName evidence="1">Uncharacterized protein</fullName>
    </submittedName>
</protein>
<dbReference type="Proteomes" id="UP000692954">
    <property type="component" value="Unassembled WGS sequence"/>
</dbReference>